<dbReference type="GO" id="GO:0046872">
    <property type="term" value="F:metal ion binding"/>
    <property type="evidence" value="ECO:0007669"/>
    <property type="project" value="UniProtKB-KW"/>
</dbReference>
<dbReference type="GO" id="GO:0004065">
    <property type="term" value="F:arylsulfatase activity"/>
    <property type="evidence" value="ECO:0007669"/>
    <property type="project" value="TreeGrafter"/>
</dbReference>
<dbReference type="InterPro" id="IPR050738">
    <property type="entry name" value="Sulfatase"/>
</dbReference>
<evidence type="ECO:0000256" key="3">
    <source>
        <dbReference type="ARBA" id="ARBA00022723"/>
    </source>
</evidence>
<accession>A0A1M7YB58</accession>
<evidence type="ECO:0000256" key="2">
    <source>
        <dbReference type="ARBA" id="ARBA00008779"/>
    </source>
</evidence>
<organism evidence="8 9">
    <name type="scientific">Desulfopila aestuarii DSM 18488</name>
    <dbReference type="NCBI Taxonomy" id="1121416"/>
    <lineage>
        <taxon>Bacteria</taxon>
        <taxon>Pseudomonadati</taxon>
        <taxon>Thermodesulfobacteriota</taxon>
        <taxon>Desulfobulbia</taxon>
        <taxon>Desulfobulbales</taxon>
        <taxon>Desulfocapsaceae</taxon>
        <taxon>Desulfopila</taxon>
    </lineage>
</organism>
<dbReference type="InterPro" id="IPR017850">
    <property type="entry name" value="Alkaline_phosphatase_core_sf"/>
</dbReference>
<comment type="similarity">
    <text evidence="2">Belongs to the sulfatase family.</text>
</comment>
<dbReference type="CDD" id="cd16142">
    <property type="entry name" value="ARS_like"/>
    <property type="match status" value="1"/>
</dbReference>
<dbReference type="Gene3D" id="3.40.720.10">
    <property type="entry name" value="Alkaline Phosphatase, subunit A"/>
    <property type="match status" value="1"/>
</dbReference>
<comment type="cofactor">
    <cofactor evidence="1">
        <name>Ca(2+)</name>
        <dbReference type="ChEBI" id="CHEBI:29108"/>
    </cofactor>
</comment>
<dbReference type="STRING" id="1121416.SAMN02745220_03115"/>
<dbReference type="Pfam" id="PF00884">
    <property type="entry name" value="Sulfatase"/>
    <property type="match status" value="1"/>
</dbReference>
<evidence type="ECO:0000256" key="6">
    <source>
        <dbReference type="ARBA" id="ARBA00022837"/>
    </source>
</evidence>
<dbReference type="PANTHER" id="PTHR42693:SF42">
    <property type="entry name" value="ARYLSULFATASE G"/>
    <property type="match status" value="1"/>
</dbReference>
<sequence>MLWRFTERFGQRDLTSISQEEVLEFLMNLRMALILAFVSAFSLMPTYLLAQTSRPNILFILTDNLGYGEVGVYGGGVTRGAPTPRIDSLAREGMRFLNFNMETQCTPSRSSLMTGRWAIRSGTHSVPFGGVADGLTQWEVTIGEALSEVGYATGYYGKWHLRNHDGRLPNDQGFDEWFGIPRTTDESLWPSSPGWSADIMPAEEMMEGRKGEKSRPLGVYDVTQRRLIDAEITRRAVSFIGKQAQSDKPFFAYVALTQPHLPSEPNPTFKGRTGNGDWADMLTEMDANVGQMLDAVDRAGIRENTIVIFTSDNGPEFIRPWDGWVGPWRGQYLTALEGGIRVPFMIRWPGKIAAGRESNEIVHGVDMFATLAQFGVAKVPTDRPFDSIDQSDFFLGKTEKSAREGFPIWCAERLMAVKWRNWKLHFYRQDNMFDPPVMNPVPTIYNLYTDPLEKKPTPDSWVVGPSLKIVNEFEQSVKQHPLILMGTPDPYRPGTPQ</sequence>
<reference evidence="8 9" key="1">
    <citation type="submission" date="2016-12" db="EMBL/GenBank/DDBJ databases">
        <authorList>
            <person name="Song W.-J."/>
            <person name="Kurnit D.M."/>
        </authorList>
    </citation>
    <scope>NUCLEOTIDE SEQUENCE [LARGE SCALE GENOMIC DNA]</scope>
    <source>
        <strain evidence="8 9">DSM 18488</strain>
    </source>
</reference>
<evidence type="ECO:0000259" key="7">
    <source>
        <dbReference type="Pfam" id="PF00884"/>
    </source>
</evidence>
<keyword evidence="6" id="KW-0106">Calcium</keyword>
<evidence type="ECO:0000313" key="8">
    <source>
        <dbReference type="EMBL" id="SHO49857.1"/>
    </source>
</evidence>
<gene>
    <name evidence="8" type="ORF">SAMN02745220_03115</name>
</gene>
<dbReference type="PANTHER" id="PTHR42693">
    <property type="entry name" value="ARYLSULFATASE FAMILY MEMBER"/>
    <property type="match status" value="1"/>
</dbReference>
<dbReference type="AlphaFoldDB" id="A0A1M7YB58"/>
<keyword evidence="4" id="KW-0732">Signal</keyword>
<dbReference type="Proteomes" id="UP000184603">
    <property type="component" value="Unassembled WGS sequence"/>
</dbReference>
<evidence type="ECO:0000256" key="5">
    <source>
        <dbReference type="ARBA" id="ARBA00022801"/>
    </source>
</evidence>
<keyword evidence="5" id="KW-0378">Hydrolase</keyword>
<proteinExistence type="inferred from homology"/>
<dbReference type="InterPro" id="IPR000917">
    <property type="entry name" value="Sulfatase_N"/>
</dbReference>
<keyword evidence="9" id="KW-1185">Reference proteome</keyword>
<dbReference type="SUPFAM" id="SSF53649">
    <property type="entry name" value="Alkaline phosphatase-like"/>
    <property type="match status" value="1"/>
</dbReference>
<dbReference type="Pfam" id="PF14707">
    <property type="entry name" value="Sulfatase_C"/>
    <property type="match status" value="1"/>
</dbReference>
<evidence type="ECO:0000256" key="4">
    <source>
        <dbReference type="ARBA" id="ARBA00022729"/>
    </source>
</evidence>
<keyword evidence="3" id="KW-0479">Metal-binding</keyword>
<dbReference type="EMBL" id="FRFE01000016">
    <property type="protein sequence ID" value="SHO49857.1"/>
    <property type="molecule type" value="Genomic_DNA"/>
</dbReference>
<evidence type="ECO:0000256" key="1">
    <source>
        <dbReference type="ARBA" id="ARBA00001913"/>
    </source>
</evidence>
<protein>
    <submittedName>
        <fullName evidence="8">Arylsulfatase</fullName>
    </submittedName>
</protein>
<name>A0A1M7YB58_9BACT</name>
<feature type="domain" description="Sulfatase N-terminal" evidence="7">
    <location>
        <begin position="55"/>
        <end position="373"/>
    </location>
</feature>
<dbReference type="Gene3D" id="3.30.1120.10">
    <property type="match status" value="1"/>
</dbReference>
<evidence type="ECO:0000313" key="9">
    <source>
        <dbReference type="Proteomes" id="UP000184603"/>
    </source>
</evidence>